<dbReference type="SUPFAM" id="SSF56954">
    <property type="entry name" value="Outer membrane efflux proteins (OEP)"/>
    <property type="match status" value="1"/>
</dbReference>
<dbReference type="EMBL" id="JACYFC010000004">
    <property type="protein sequence ID" value="MBD5772106.1"/>
    <property type="molecule type" value="Genomic_DNA"/>
</dbReference>
<keyword evidence="2" id="KW-0800">Toxin</keyword>
<evidence type="ECO:0000256" key="1">
    <source>
        <dbReference type="ARBA" id="ARBA00004219"/>
    </source>
</evidence>
<feature type="region of interest" description="Disordered" evidence="5">
    <location>
        <begin position="171"/>
        <end position="190"/>
    </location>
</feature>
<evidence type="ECO:0000256" key="3">
    <source>
        <dbReference type="ARBA" id="ARBA00022913"/>
    </source>
</evidence>
<evidence type="ECO:0000256" key="4">
    <source>
        <dbReference type="ARBA" id="ARBA00023026"/>
    </source>
</evidence>
<dbReference type="Gene3D" id="3.10.380.10">
    <property type="entry name" value="Colicin E3-like ribonuclease domain"/>
    <property type="match status" value="1"/>
</dbReference>
<reference evidence="7 8" key="1">
    <citation type="submission" date="2020-09" db="EMBL/GenBank/DDBJ databases">
        <title>Marinomonas sp. nov., isolated from the cysticercosis algae of Qingdao, China.</title>
        <authorList>
            <person name="Sun X."/>
        </authorList>
    </citation>
    <scope>NUCLEOTIDE SEQUENCE [LARGE SCALE GENOMIC DNA]</scope>
    <source>
        <strain evidence="7 8">SM2066</strain>
    </source>
</reference>
<name>A0ABR8P1E4_9GAMM</name>
<protein>
    <submittedName>
        <fullName evidence="7">Hemagglutinin repeat-containing protein</fullName>
    </submittedName>
</protein>
<sequence>MESSLVSTGGNVSVTADDNITLEGATLSSSEILSLAAGGNDAEAVTQNSAGDYINADGEEVGDINITTQALTNTSYSESSSGFRGILKDMVKGFSVLASTLTLGVVHGDIAVGESESVRSEYTTQQASNLQSNDLTIDASNDVSIIGSNVYVADSATINAQNVVIDAAQETSVESESHTTSSVSADGASFSSETGEATLVSLTTTDQTETTTNTSNTWSGSSLDVGNLTINAQENVAIIASDITVENDVNIDAENILIGGREDTSNTTTDSITKTETLTVGVKNAYVDVLLTVQALKDAKDAVNDAEDAYDEAKAKVAAGTLPKSDLEFYKYQIESAEDKEKYAQIAVTSATIAAVTNSATYGFTATAGVSTSTTTTSQSFTEGVWNGSSISVGNSASINSGNNLTVEGSAVAAGETLEVNADNIEILAGTNTYSTTTSSDTQSANVSVSYSGGPSVSGSGGVNTSSSDSSSDSTSYTNSSLSGGSIVSNSDSLTLEGGNIYGDSVDITTDQLSITSLQDTAESESQSQSVGLNIGGSSDSDSNNVSLSYSETNTESSYASVNQQSGILAGDGGYQINVTGNTNLEGGLIVSTDVAETEGNNSFSTGTLTQSDLENHASFSGDSFGVDVSANETDTGGYGISNSMGSGDTAFNQTSTTSSGINTANITITDGTAQQVLTGETADQAIANVTTDTTTETAELNSGALNNNFNQADVEALVNAEQAAAKSVDQMATQAKNLLGEFIVSKTDTLDEKLANGEITSEQYSEEVQTLQNYNLLLNTVSVAITTPTNGVAGQVAAAASPAASYAIGQYFKSQAASNGGQLSGGEEAAHVLAHGILAAAVASAGGNDALTAGVAAGASEAVAPLLSQWLYGEEDGSKLSLSQQETLGSILSLTSAAIGATTGDMNDAVAAGVASETAVENNYAASLFVQAAEIVLPRVAPLLGAAAAGAVLEDQIERLKNSPEYEEMTDVMKITTIYALYKVSQADVPAIGGKEIHEVNLEDNILAQPIPDKEGVYILPGADGSEIQIDITSGGYQPASETGVSTETVVGGGYQIADDLGLGAVYSKEFDSDDFKRSLVNLPVGERVAEIKTTVNELQTELGLTKSNKLTKLNQRDVYVGEDGFLYALDTQHATFEKVNAKTGKHIEEVNLDLTEQNKNKYDSSGSHDLKVK</sequence>
<feature type="region of interest" description="Disordered" evidence="5">
    <location>
        <begin position="434"/>
        <end position="485"/>
    </location>
</feature>
<evidence type="ECO:0000313" key="7">
    <source>
        <dbReference type="EMBL" id="MBD5772106.1"/>
    </source>
</evidence>
<dbReference type="InterPro" id="IPR025157">
    <property type="entry name" value="Hemagglutinin_rpt"/>
</dbReference>
<feature type="domain" description="VENN motif-containing" evidence="6">
    <location>
        <begin position="879"/>
        <end position="925"/>
    </location>
</feature>
<dbReference type="Pfam" id="PF04829">
    <property type="entry name" value="PT-VENN"/>
    <property type="match status" value="1"/>
</dbReference>
<evidence type="ECO:0000259" key="6">
    <source>
        <dbReference type="Pfam" id="PF04829"/>
    </source>
</evidence>
<keyword evidence="8" id="KW-1185">Reference proteome</keyword>
<feature type="region of interest" description="Disordered" evidence="5">
    <location>
        <begin position="518"/>
        <end position="552"/>
    </location>
</feature>
<keyword evidence="3" id="KW-1266">Target cell cytoplasm</keyword>
<organism evidence="7 8">
    <name type="scientific">Marinomonas colpomeniae</name>
    <dbReference type="NCBI Taxonomy" id="2774408"/>
    <lineage>
        <taxon>Bacteria</taxon>
        <taxon>Pseudomonadati</taxon>
        <taxon>Pseudomonadota</taxon>
        <taxon>Gammaproteobacteria</taxon>
        <taxon>Oceanospirillales</taxon>
        <taxon>Oceanospirillaceae</taxon>
        <taxon>Marinomonas</taxon>
    </lineage>
</organism>
<dbReference type="InterPro" id="IPR006914">
    <property type="entry name" value="VENN_dom"/>
</dbReference>
<dbReference type="Pfam" id="PF13332">
    <property type="entry name" value="Fil_haemagg_2"/>
    <property type="match status" value="2"/>
</dbReference>
<comment type="subcellular location">
    <subcellularLocation>
        <location evidence="1">Target cell</location>
        <location evidence="1">Target cell cytoplasm</location>
    </subcellularLocation>
</comment>
<dbReference type="InterPro" id="IPR036725">
    <property type="entry name" value="ColE3_ribonuclease_sf"/>
</dbReference>
<comment type="caution">
    <text evidence="7">The sequence shown here is derived from an EMBL/GenBank/DDBJ whole genome shotgun (WGS) entry which is preliminary data.</text>
</comment>
<feature type="compositionally biased region" description="Polar residues" evidence="5">
    <location>
        <begin position="518"/>
        <end position="532"/>
    </location>
</feature>
<dbReference type="RefSeq" id="WP_191595483.1">
    <property type="nucleotide sequence ID" value="NZ_JACYFC010000004.1"/>
</dbReference>
<evidence type="ECO:0000256" key="2">
    <source>
        <dbReference type="ARBA" id="ARBA00022656"/>
    </source>
</evidence>
<keyword evidence="4" id="KW-0843">Virulence</keyword>
<dbReference type="Proteomes" id="UP000604161">
    <property type="component" value="Unassembled WGS sequence"/>
</dbReference>
<proteinExistence type="predicted"/>
<gene>
    <name evidence="7" type="ORF">IF202_13770</name>
</gene>
<feature type="compositionally biased region" description="Low complexity" evidence="5">
    <location>
        <begin position="538"/>
        <end position="551"/>
    </location>
</feature>
<evidence type="ECO:0000313" key="8">
    <source>
        <dbReference type="Proteomes" id="UP000604161"/>
    </source>
</evidence>
<dbReference type="Gene3D" id="1.20.1600.10">
    <property type="entry name" value="Outer membrane efflux proteins (OEP)"/>
    <property type="match status" value="1"/>
</dbReference>
<evidence type="ECO:0000256" key="5">
    <source>
        <dbReference type="SAM" id="MobiDB-lite"/>
    </source>
</evidence>
<accession>A0ABR8P1E4</accession>